<name>A0ACB8TNT6_9APHY</name>
<dbReference type="Proteomes" id="UP001055072">
    <property type="component" value="Unassembled WGS sequence"/>
</dbReference>
<proteinExistence type="predicted"/>
<keyword evidence="2" id="KW-1185">Reference proteome</keyword>
<evidence type="ECO:0000313" key="2">
    <source>
        <dbReference type="Proteomes" id="UP001055072"/>
    </source>
</evidence>
<evidence type="ECO:0000313" key="1">
    <source>
        <dbReference type="EMBL" id="KAI0083680.1"/>
    </source>
</evidence>
<accession>A0ACB8TNT6</accession>
<sequence length="192" mass="22119">MFYDGVVLGLGTVPHGFLFGLDQYHEYEHMRDRVICSRHGRAAVLAGGILWRLAQEAGIDEADVLMGPSGYHTRDDHIQIDGRDYVDDTLSRQQADVICGVYRVLPGKYKNESWRSWWPSASTWAASGMSINYWSLDNERWFKDRLKKIHEQNAQPYASSEWRNNLNRRHGNMTNFRCNVQCLATDSLPQPV</sequence>
<organism evidence="1 2">
    <name type="scientific">Irpex rosettiformis</name>
    <dbReference type="NCBI Taxonomy" id="378272"/>
    <lineage>
        <taxon>Eukaryota</taxon>
        <taxon>Fungi</taxon>
        <taxon>Dikarya</taxon>
        <taxon>Basidiomycota</taxon>
        <taxon>Agaricomycotina</taxon>
        <taxon>Agaricomycetes</taxon>
        <taxon>Polyporales</taxon>
        <taxon>Irpicaceae</taxon>
        <taxon>Irpex</taxon>
    </lineage>
</organism>
<reference evidence="1" key="1">
    <citation type="journal article" date="2021" name="Environ. Microbiol.">
        <title>Gene family expansions and transcriptome signatures uncover fungal adaptations to wood decay.</title>
        <authorList>
            <person name="Hage H."/>
            <person name="Miyauchi S."/>
            <person name="Viragh M."/>
            <person name="Drula E."/>
            <person name="Min B."/>
            <person name="Chaduli D."/>
            <person name="Navarro D."/>
            <person name="Favel A."/>
            <person name="Norest M."/>
            <person name="Lesage-Meessen L."/>
            <person name="Balint B."/>
            <person name="Merenyi Z."/>
            <person name="de Eugenio L."/>
            <person name="Morin E."/>
            <person name="Martinez A.T."/>
            <person name="Baldrian P."/>
            <person name="Stursova M."/>
            <person name="Martinez M.J."/>
            <person name="Novotny C."/>
            <person name="Magnuson J.K."/>
            <person name="Spatafora J.W."/>
            <person name="Maurice S."/>
            <person name="Pangilinan J."/>
            <person name="Andreopoulos W."/>
            <person name="LaButti K."/>
            <person name="Hundley H."/>
            <person name="Na H."/>
            <person name="Kuo A."/>
            <person name="Barry K."/>
            <person name="Lipzen A."/>
            <person name="Henrissat B."/>
            <person name="Riley R."/>
            <person name="Ahrendt S."/>
            <person name="Nagy L.G."/>
            <person name="Grigoriev I.V."/>
            <person name="Martin F."/>
            <person name="Rosso M.N."/>
        </authorList>
    </citation>
    <scope>NUCLEOTIDE SEQUENCE</scope>
    <source>
        <strain evidence="1">CBS 384.51</strain>
    </source>
</reference>
<dbReference type="EMBL" id="MU274956">
    <property type="protein sequence ID" value="KAI0083680.1"/>
    <property type="molecule type" value="Genomic_DNA"/>
</dbReference>
<protein>
    <submittedName>
        <fullName evidence="1">Uncharacterized protein</fullName>
    </submittedName>
</protein>
<comment type="caution">
    <text evidence="1">The sequence shown here is derived from an EMBL/GenBank/DDBJ whole genome shotgun (WGS) entry which is preliminary data.</text>
</comment>
<gene>
    <name evidence="1" type="ORF">BDY19DRAFT_899900</name>
</gene>